<feature type="region of interest" description="Disordered" evidence="3">
    <location>
        <begin position="172"/>
        <end position="225"/>
    </location>
</feature>
<dbReference type="Proteomes" id="UP000472264">
    <property type="component" value="Chromosome 9"/>
</dbReference>
<dbReference type="InterPro" id="IPR039902">
    <property type="entry name" value="CCDC148/CCDC112"/>
</dbReference>
<evidence type="ECO:0000313" key="5">
    <source>
        <dbReference type="Proteomes" id="UP000472264"/>
    </source>
</evidence>
<dbReference type="PANTHER" id="PTHR21549">
    <property type="entry name" value="MUTATED IN BLADDER CANCER 1"/>
    <property type="match status" value="1"/>
</dbReference>
<sequence length="286" mass="33850">MCFVLCTVFSVIEKLNEIMSDVESSINTLKEEQRSCFEELLKEEKTCRQEIAAFEKKIENWSLTLKSDPKLPTTPTVRKSKPPDKDLPAEVKALDIFLQKTGGPDGGWDQYDHQAFLKIWTKHSGQQVYRKEAKLYLPGKTLEEIEHHEEWFQELTHLQDKKRKAIKRWRASKYQEHQNRINSQEEAEEAERRKKKAKSQALLHSTEQNRKKAAQQLEEWREQKRRKEKEEEEQRLAEEIQKRRREKVLLLVCMNSHVAVVTNYQRNCLCIDISLNVGLLIIVSFF</sequence>
<dbReference type="InParanoid" id="A0A665VPH2"/>
<evidence type="ECO:0000256" key="2">
    <source>
        <dbReference type="SAM" id="Coils"/>
    </source>
</evidence>
<protein>
    <recommendedName>
        <fullName evidence="6">Coiled-coil domain containing 112</fullName>
    </recommendedName>
</protein>
<feature type="coiled-coil region" evidence="2">
    <location>
        <begin position="12"/>
        <end position="57"/>
    </location>
</feature>
<reference evidence="4" key="2">
    <citation type="submission" date="2025-08" db="UniProtKB">
        <authorList>
            <consortium name="Ensembl"/>
        </authorList>
    </citation>
    <scope>IDENTIFICATION</scope>
</reference>
<dbReference type="PANTHER" id="PTHR21549:SF0">
    <property type="entry name" value="COILED-COIL DOMAIN-CONTAINING PROTEIN 112"/>
    <property type="match status" value="1"/>
</dbReference>
<reference evidence="4" key="1">
    <citation type="submission" date="2021-04" db="EMBL/GenBank/DDBJ databases">
        <authorList>
            <consortium name="Wellcome Sanger Institute Data Sharing"/>
        </authorList>
    </citation>
    <scope>NUCLEOTIDE SEQUENCE [LARGE SCALE GENOMIC DNA]</scope>
</reference>
<keyword evidence="1 2" id="KW-0175">Coiled coil</keyword>
<accession>A0A665VPH2</accession>
<evidence type="ECO:0000256" key="1">
    <source>
        <dbReference type="ARBA" id="ARBA00023054"/>
    </source>
</evidence>
<reference evidence="4" key="3">
    <citation type="submission" date="2025-09" db="UniProtKB">
        <authorList>
            <consortium name="Ensembl"/>
        </authorList>
    </citation>
    <scope>IDENTIFICATION</scope>
</reference>
<dbReference type="AlphaFoldDB" id="A0A665VPH2"/>
<gene>
    <name evidence="4" type="primary">ccdc112</name>
</gene>
<dbReference type="Ensembl" id="ENSENLT00000034575.1">
    <property type="protein sequence ID" value="ENSENLP00000033641.1"/>
    <property type="gene ID" value="ENSENLG00000014789.1"/>
</dbReference>
<keyword evidence="5" id="KW-1185">Reference proteome</keyword>
<name>A0A665VPH2_ECHNA</name>
<organism evidence="4 5">
    <name type="scientific">Echeneis naucrates</name>
    <name type="common">Live sharksucker</name>
    <dbReference type="NCBI Taxonomy" id="173247"/>
    <lineage>
        <taxon>Eukaryota</taxon>
        <taxon>Metazoa</taxon>
        <taxon>Chordata</taxon>
        <taxon>Craniata</taxon>
        <taxon>Vertebrata</taxon>
        <taxon>Euteleostomi</taxon>
        <taxon>Actinopterygii</taxon>
        <taxon>Neopterygii</taxon>
        <taxon>Teleostei</taxon>
        <taxon>Neoteleostei</taxon>
        <taxon>Acanthomorphata</taxon>
        <taxon>Carangaria</taxon>
        <taxon>Carangiformes</taxon>
        <taxon>Echeneidae</taxon>
        <taxon>Echeneis</taxon>
    </lineage>
</organism>
<evidence type="ECO:0008006" key="6">
    <source>
        <dbReference type="Google" id="ProtNLM"/>
    </source>
</evidence>
<evidence type="ECO:0000313" key="4">
    <source>
        <dbReference type="Ensembl" id="ENSENLP00000033641.1"/>
    </source>
</evidence>
<proteinExistence type="predicted"/>
<evidence type="ECO:0000256" key="3">
    <source>
        <dbReference type="SAM" id="MobiDB-lite"/>
    </source>
</evidence>
<dbReference type="OMA" id="RREASEX"/>